<comment type="caution">
    <text evidence="1">The sequence shown here is derived from an EMBL/GenBank/DDBJ whole genome shotgun (WGS) entry which is preliminary data.</text>
</comment>
<accession>A0ABQ9I9H9</accession>
<dbReference type="EMBL" id="JARBHB010000002">
    <property type="protein sequence ID" value="KAJ8893327.1"/>
    <property type="molecule type" value="Genomic_DNA"/>
</dbReference>
<dbReference type="Proteomes" id="UP001159363">
    <property type="component" value="Chromosome 2"/>
</dbReference>
<sequence>MQRWGKPEIPEKFYRPVASSGTIPTCEIPGVIQPGMQNILKRASRESARVPLCSAPVDLAKRTHAHKLVVAGKRNSQVEDTSPLEGYFAGSFSRAKSVGRLVKRASWDAYKPKCKKDPKTKDRESSPARVHLLAQRWRGEAKGYSPGEKQGVGRQESQAIAENRNARISRNALDADTMRRNLLHPDWLQLIATHRISTHHCIVELALRRTA</sequence>
<evidence type="ECO:0000313" key="1">
    <source>
        <dbReference type="EMBL" id="KAJ8893327.1"/>
    </source>
</evidence>
<protein>
    <submittedName>
        <fullName evidence="1">Uncharacterized protein</fullName>
    </submittedName>
</protein>
<reference evidence="1 2" key="1">
    <citation type="submission" date="2023-02" db="EMBL/GenBank/DDBJ databases">
        <title>LHISI_Scaffold_Assembly.</title>
        <authorList>
            <person name="Stuart O.P."/>
            <person name="Cleave R."/>
            <person name="Magrath M.J.L."/>
            <person name="Mikheyev A.S."/>
        </authorList>
    </citation>
    <scope>NUCLEOTIDE SEQUENCE [LARGE SCALE GENOMIC DNA]</scope>
    <source>
        <strain evidence="1">Daus_M_001</strain>
        <tissue evidence="1">Leg muscle</tissue>
    </source>
</reference>
<keyword evidence="2" id="KW-1185">Reference proteome</keyword>
<name>A0ABQ9I9H9_9NEOP</name>
<evidence type="ECO:0000313" key="2">
    <source>
        <dbReference type="Proteomes" id="UP001159363"/>
    </source>
</evidence>
<gene>
    <name evidence="1" type="ORF">PR048_005918</name>
</gene>
<proteinExistence type="predicted"/>
<organism evidence="1 2">
    <name type="scientific">Dryococelus australis</name>
    <dbReference type="NCBI Taxonomy" id="614101"/>
    <lineage>
        <taxon>Eukaryota</taxon>
        <taxon>Metazoa</taxon>
        <taxon>Ecdysozoa</taxon>
        <taxon>Arthropoda</taxon>
        <taxon>Hexapoda</taxon>
        <taxon>Insecta</taxon>
        <taxon>Pterygota</taxon>
        <taxon>Neoptera</taxon>
        <taxon>Polyneoptera</taxon>
        <taxon>Phasmatodea</taxon>
        <taxon>Verophasmatodea</taxon>
        <taxon>Anareolatae</taxon>
        <taxon>Phasmatidae</taxon>
        <taxon>Eurycanthinae</taxon>
        <taxon>Dryococelus</taxon>
    </lineage>
</organism>